<feature type="compositionally biased region" description="Polar residues" evidence="1">
    <location>
        <begin position="337"/>
        <end position="351"/>
    </location>
</feature>
<evidence type="ECO:0000313" key="2">
    <source>
        <dbReference type="EMBL" id="CAF9919531.1"/>
    </source>
</evidence>
<evidence type="ECO:0000256" key="1">
    <source>
        <dbReference type="SAM" id="MobiDB-lite"/>
    </source>
</evidence>
<feature type="compositionally biased region" description="Polar residues" evidence="1">
    <location>
        <begin position="226"/>
        <end position="235"/>
    </location>
</feature>
<dbReference type="AlphaFoldDB" id="A0A8H3F7G2"/>
<dbReference type="EMBL" id="CAJPDT010000023">
    <property type="protein sequence ID" value="CAF9919531.1"/>
    <property type="molecule type" value="Genomic_DNA"/>
</dbReference>
<protein>
    <submittedName>
        <fullName evidence="2">Uncharacterized protein</fullName>
    </submittedName>
</protein>
<evidence type="ECO:0000313" key="3">
    <source>
        <dbReference type="Proteomes" id="UP000664534"/>
    </source>
</evidence>
<comment type="caution">
    <text evidence="2">The sequence shown here is derived from an EMBL/GenBank/DDBJ whole genome shotgun (WGS) entry which is preliminary data.</text>
</comment>
<feature type="region of interest" description="Disordered" evidence="1">
    <location>
        <begin position="160"/>
        <end position="186"/>
    </location>
</feature>
<dbReference type="OrthoDB" id="5411608at2759"/>
<feature type="compositionally biased region" description="Low complexity" evidence="1">
    <location>
        <begin position="293"/>
        <end position="323"/>
    </location>
</feature>
<feature type="region of interest" description="Disordered" evidence="1">
    <location>
        <begin position="284"/>
        <end position="362"/>
    </location>
</feature>
<dbReference type="Proteomes" id="UP000664534">
    <property type="component" value="Unassembled WGS sequence"/>
</dbReference>
<gene>
    <name evidence="2" type="ORF">IMSHALPRED_004649</name>
</gene>
<sequence>MTKLEGDGVFELQIKRWTELVELRQALTGLKMDPAGVDVAFANVFDYEKGHIIDSMIMDSKELIAMILQLEELQIDSRNVKAILAKAFIPGSSGMFASDLVKMKEMIKMREHMSGMGIPTGCIEATIADVFKVNWVKHETGYLTDQTQPLSAPGEIFKPEEASEASVARQCSSTAETTEPAELDASATAILGRSTAELSKPAELEAPETALIPRPPWGTDAGKAVENSSRPTETMSVPKETEGDKPAEMSSQPLATEPLSLEAEHMTMIGTSIEAMGLDSFPPITSPPLTNASPVLTTTSTVHSTPSTKTASNSSSPSTSDSRLSAKRSAPVETELGSASNPICLGSSPTPKRQRTARNAQPKATLRTFDSWKVPIQFVGIMGLHLKPKDVETNMNIVFDQETHRIVFDHGQNSLTALYPDLEINPEALLSITRPKYSQSKDLKVRFMWLDTDAEETFLDIMVATKQKCRELIAKVKALTSFDEKLVSEPDMDRLFKDANWVVHETQNSVGVSVTRLSEKVLLG</sequence>
<reference evidence="2" key="1">
    <citation type="submission" date="2021-03" db="EMBL/GenBank/DDBJ databases">
        <authorList>
            <person name="Tagirdzhanova G."/>
        </authorList>
    </citation>
    <scope>NUCLEOTIDE SEQUENCE</scope>
</reference>
<keyword evidence="3" id="KW-1185">Reference proteome</keyword>
<organism evidence="2 3">
    <name type="scientific">Imshaugia aleurites</name>
    <dbReference type="NCBI Taxonomy" id="172621"/>
    <lineage>
        <taxon>Eukaryota</taxon>
        <taxon>Fungi</taxon>
        <taxon>Dikarya</taxon>
        <taxon>Ascomycota</taxon>
        <taxon>Pezizomycotina</taxon>
        <taxon>Lecanoromycetes</taxon>
        <taxon>OSLEUM clade</taxon>
        <taxon>Lecanoromycetidae</taxon>
        <taxon>Lecanorales</taxon>
        <taxon>Lecanorineae</taxon>
        <taxon>Parmeliaceae</taxon>
        <taxon>Imshaugia</taxon>
    </lineage>
</organism>
<feature type="region of interest" description="Disordered" evidence="1">
    <location>
        <begin position="198"/>
        <end position="253"/>
    </location>
</feature>
<proteinExistence type="predicted"/>
<accession>A0A8H3F7G2</accession>
<name>A0A8H3F7G2_9LECA</name>